<evidence type="ECO:0000313" key="2">
    <source>
        <dbReference type="Proteomes" id="UP000184047"/>
    </source>
</evidence>
<dbReference type="OrthoDB" id="1255012at2"/>
<protein>
    <submittedName>
        <fullName evidence="1">Uncharacterized protein</fullName>
    </submittedName>
</protein>
<accession>A0A1M5VLD8</accession>
<keyword evidence="2" id="KW-1185">Reference proteome</keyword>
<dbReference type="EMBL" id="FQWT01000006">
    <property type="protein sequence ID" value="SHH76037.1"/>
    <property type="molecule type" value="Genomic_DNA"/>
</dbReference>
<gene>
    <name evidence="1" type="ORF">SAMN05421866_3678</name>
</gene>
<evidence type="ECO:0000313" key="1">
    <source>
        <dbReference type="EMBL" id="SHH76037.1"/>
    </source>
</evidence>
<organism evidence="1 2">
    <name type="scientific">Chryseobacterium oranimense</name>
    <dbReference type="NCBI Taxonomy" id="421058"/>
    <lineage>
        <taxon>Bacteria</taxon>
        <taxon>Pseudomonadati</taxon>
        <taxon>Bacteroidota</taxon>
        <taxon>Flavobacteriia</taxon>
        <taxon>Flavobacteriales</taxon>
        <taxon>Weeksellaceae</taxon>
        <taxon>Chryseobacterium group</taxon>
        <taxon>Chryseobacterium</taxon>
    </lineage>
</organism>
<dbReference type="RefSeq" id="WP_073065662.1">
    <property type="nucleotide sequence ID" value="NZ_FQWT01000006.1"/>
</dbReference>
<dbReference type="Proteomes" id="UP000184047">
    <property type="component" value="Unassembled WGS sequence"/>
</dbReference>
<dbReference type="STRING" id="421058.SAMN05421866_3678"/>
<reference evidence="2" key="1">
    <citation type="submission" date="2016-11" db="EMBL/GenBank/DDBJ databases">
        <authorList>
            <person name="Varghese N."/>
            <person name="Submissions S."/>
        </authorList>
    </citation>
    <scope>NUCLEOTIDE SEQUENCE [LARGE SCALE GENOMIC DNA]</scope>
    <source>
        <strain evidence="2">DSM 19055</strain>
    </source>
</reference>
<proteinExistence type="predicted"/>
<dbReference type="eggNOG" id="ENOG502ZMCS">
    <property type="taxonomic scope" value="Bacteria"/>
</dbReference>
<sequence>MSLILSCHEKQNKKKVENLNSNWEKLEINTISEKILISKFSDSAEYEQNPNNITFKITPENGQTKQEKIVKKKIYFTKSEKDSLAKYIYMSVTEPKFTNVLATDYVGNVMLKYDTGNTKLTCEYNSVGDWSVVSDVTRKIYELISKKAEVSKN</sequence>
<dbReference type="AlphaFoldDB" id="A0A1M5VLD8"/>
<name>A0A1M5VLD8_9FLAO</name>